<proteinExistence type="predicted"/>
<keyword evidence="2" id="KW-1185">Reference proteome</keyword>
<dbReference type="EMBL" id="SRZB01000003">
    <property type="protein sequence ID" value="TGY00020.1"/>
    <property type="molecule type" value="Genomic_DNA"/>
</dbReference>
<dbReference type="Proteomes" id="UP000307720">
    <property type="component" value="Unassembled WGS sequence"/>
</dbReference>
<comment type="caution">
    <text evidence="1">The sequence shown here is derived from an EMBL/GenBank/DDBJ whole genome shotgun (WGS) entry which is preliminary data.</text>
</comment>
<protein>
    <submittedName>
        <fullName evidence="1">DNA repair protein RecN</fullName>
    </submittedName>
</protein>
<sequence>MLWNIHVKNMALIQEVDVELSTGLNILTGETGAGKSIIIGAVNVALGAAGFKGFAREDAEYALVELIFSVENEKIRRRLEELEVPVEDGQVIISRKLAKGRTISKINGETVTVSRIREAAEVLLDIHGQHEHQSLLYRKNHLAIVDEYAKEELEPYAEKNEELYKRWQRQKRELSNMQTDENARAKEADFLRFEIEEIEAAALMEGEDESLEEQYRKMVNGRKIAEAAAEISALLSPDGGASEMTGRAIRSLSAVAELDGEISGLNDQLYDIDSLLNDFNRELSDYVERLSFDEQEFSRVEERLDLINHLKSKYGNAIPEILAYQEERQERLNVLENYEACLAKLQKELAFCETELLRNAGKMSEIRKKYAFDLSVKIKEALEDLNFLDVQFEIMFETLETPGLLGIDDICFMISTNPGSPVKPLNEVASGGELSRIMLALKAVLADKDATETLIFDEIDVGISGRTAQKVSEKMAVLAKRHQVICITHLAQIASMADSHYVIEKKVENQVTFTSIQKLSEKESVEELARILGGAEITPTVLKSAREMKELAAQMKKS</sequence>
<gene>
    <name evidence="1" type="primary">recN</name>
    <name evidence="1" type="ORF">E5357_03095</name>
</gene>
<name>A0AC61R1W4_9FIRM</name>
<evidence type="ECO:0000313" key="2">
    <source>
        <dbReference type="Proteomes" id="UP000307720"/>
    </source>
</evidence>
<organism evidence="1 2">
    <name type="scientific">Hominisplanchenecus murintestinalis</name>
    <dbReference type="NCBI Taxonomy" id="2941517"/>
    <lineage>
        <taxon>Bacteria</taxon>
        <taxon>Bacillati</taxon>
        <taxon>Bacillota</taxon>
        <taxon>Clostridia</taxon>
        <taxon>Lachnospirales</taxon>
        <taxon>Lachnospiraceae</taxon>
        <taxon>Hominisplanchenecus</taxon>
    </lineage>
</organism>
<evidence type="ECO:0000313" key="1">
    <source>
        <dbReference type="EMBL" id="TGY00020.1"/>
    </source>
</evidence>
<reference evidence="1" key="1">
    <citation type="submission" date="2019-04" db="EMBL/GenBank/DDBJ databases">
        <title>Microbes associate with the intestines of laboratory mice.</title>
        <authorList>
            <person name="Navarre W."/>
            <person name="Wong E."/>
            <person name="Huang K."/>
            <person name="Tropini C."/>
            <person name="Ng K."/>
            <person name="Yu B."/>
        </authorList>
    </citation>
    <scope>NUCLEOTIDE SEQUENCE</scope>
    <source>
        <strain evidence="1">NM72_1-8</strain>
    </source>
</reference>
<accession>A0AC61R1W4</accession>